<name>A0ABC8V1F5_9AQUA</name>
<keyword evidence="1" id="KW-0732">Signal</keyword>
<reference evidence="2 3" key="1">
    <citation type="submission" date="2024-02" db="EMBL/GenBank/DDBJ databases">
        <authorList>
            <person name="Vignale AGUSTIN F."/>
            <person name="Sosa J E."/>
            <person name="Modenutti C."/>
        </authorList>
    </citation>
    <scope>NUCLEOTIDE SEQUENCE [LARGE SCALE GENOMIC DNA]</scope>
</reference>
<evidence type="ECO:0000313" key="3">
    <source>
        <dbReference type="Proteomes" id="UP001642360"/>
    </source>
</evidence>
<comment type="caution">
    <text evidence="2">The sequence shown here is derived from an EMBL/GenBank/DDBJ whole genome shotgun (WGS) entry which is preliminary data.</text>
</comment>
<sequence length="211" mass="22842">KACVLPTLKIWHLFLGTGSSTPGTQPHGAPSTCLVYSAPYWSPTLWTPSWRLTHGVPFSYSCAVSCLASTAAAIGSPRRCPYLAQCRCARTSEPSETTTGGLAQQRRPWHACSSSNGACRGVLDIPRHLALITLRHCLFDARLGPCPSNAALGSSLHDIRDGPYLDDACCVADTYLRTNFDAICSVVAYLLSDVNSFLHLPSFIRQWSLVT</sequence>
<dbReference type="AlphaFoldDB" id="A0ABC8V1F5"/>
<evidence type="ECO:0000256" key="1">
    <source>
        <dbReference type="SAM" id="SignalP"/>
    </source>
</evidence>
<dbReference type="EMBL" id="CAUOFW020009835">
    <property type="protein sequence ID" value="CAK9187171.1"/>
    <property type="molecule type" value="Genomic_DNA"/>
</dbReference>
<evidence type="ECO:0000313" key="2">
    <source>
        <dbReference type="EMBL" id="CAK9187171.1"/>
    </source>
</evidence>
<dbReference type="Proteomes" id="UP001642360">
    <property type="component" value="Unassembled WGS sequence"/>
</dbReference>
<organism evidence="2 3">
    <name type="scientific">Ilex paraguariensis</name>
    <name type="common">yerba mate</name>
    <dbReference type="NCBI Taxonomy" id="185542"/>
    <lineage>
        <taxon>Eukaryota</taxon>
        <taxon>Viridiplantae</taxon>
        <taxon>Streptophyta</taxon>
        <taxon>Embryophyta</taxon>
        <taxon>Tracheophyta</taxon>
        <taxon>Spermatophyta</taxon>
        <taxon>Magnoliopsida</taxon>
        <taxon>eudicotyledons</taxon>
        <taxon>Gunneridae</taxon>
        <taxon>Pentapetalae</taxon>
        <taxon>asterids</taxon>
        <taxon>campanulids</taxon>
        <taxon>Aquifoliales</taxon>
        <taxon>Aquifoliaceae</taxon>
        <taxon>Ilex</taxon>
    </lineage>
</organism>
<feature type="signal peptide" evidence="1">
    <location>
        <begin position="1"/>
        <end position="20"/>
    </location>
</feature>
<proteinExistence type="predicted"/>
<accession>A0ABC8V1F5</accession>
<feature type="chain" id="PRO_5044849632" evidence="1">
    <location>
        <begin position="21"/>
        <end position="211"/>
    </location>
</feature>
<feature type="non-terminal residue" evidence="2">
    <location>
        <position position="1"/>
    </location>
</feature>
<keyword evidence="3" id="KW-1185">Reference proteome</keyword>
<gene>
    <name evidence="2" type="ORF">ILEXP_LOCUS57678</name>
</gene>
<protein>
    <submittedName>
        <fullName evidence="2">Uncharacterized protein</fullName>
    </submittedName>
</protein>